<comment type="caution">
    <text evidence="2">The sequence shown here is derived from an EMBL/GenBank/DDBJ whole genome shotgun (WGS) entry which is preliminary data.</text>
</comment>
<organism evidence="2 3">
    <name type="scientific">Suillus plorans</name>
    <dbReference type="NCBI Taxonomy" id="116603"/>
    <lineage>
        <taxon>Eukaryota</taxon>
        <taxon>Fungi</taxon>
        <taxon>Dikarya</taxon>
        <taxon>Basidiomycota</taxon>
        <taxon>Agaricomycotina</taxon>
        <taxon>Agaricomycetes</taxon>
        <taxon>Agaricomycetidae</taxon>
        <taxon>Boletales</taxon>
        <taxon>Suillineae</taxon>
        <taxon>Suillaceae</taxon>
        <taxon>Suillus</taxon>
    </lineage>
</organism>
<feature type="compositionally biased region" description="Low complexity" evidence="1">
    <location>
        <begin position="31"/>
        <end position="55"/>
    </location>
</feature>
<dbReference type="GeneID" id="64592551"/>
<evidence type="ECO:0000313" key="3">
    <source>
        <dbReference type="Proteomes" id="UP000719766"/>
    </source>
</evidence>
<feature type="region of interest" description="Disordered" evidence="1">
    <location>
        <begin position="25"/>
        <end position="55"/>
    </location>
</feature>
<dbReference type="Proteomes" id="UP000719766">
    <property type="component" value="Unassembled WGS sequence"/>
</dbReference>
<gene>
    <name evidence="2" type="ORF">HD556DRAFT_1248676</name>
</gene>
<sequence length="678" mass="75556">MDLSEHQCLAVQRAQSILSDAGLSASDLDYSPTTSTRSLTPTTSNTSPAASSVAVLPSTEPSPIVQASNYIPPPARQFTADEISRNAHRVNRQTTVNAIVKHPLGAIVEYPETGSVMGQAITHIFSISANYITHEFDNPKASFQYSFGDGHGGRKNVLCHLLRDSTDGKPVKCNRISTSCKGLKACSSNTDTFINATHSYTHRAHISELITPTRAFSPADDSAEREVFTKTFAFFCALKVHGCSFCTSTEFTDFNFKNDSNIDPNDYERALVTPTAVSSRSPTSCSGNLIMRTDKYNQQFIQCEHRSRADRAHLILWNLQEFNINYLQALLAHDIAAIIIHEEHAEHCGYGPLVPCDFVASPVEHKQTCAGMLERGRLLKWEHDCQSKFNIFVPVNLVAVPRIAIVCRNPHSHPPPAPIKTPPPLIDLFRSLLMDMDWELADATPRRILCDSGFMWGLRTALGWTLDHSPTLADLHPSLANLDHVHRLMYKFRHDKYPMGSECSKDLVVGAEGATGRPMRSAGKRAGAHESLHRLIVCMSPLMSRHLLLARRVSIDTSFKRLHGWQEFEIEAWDNNHMRSLTGARAFINSQSAQAHLVLFRRIFSIASEDTGTPVSFKHIHGSGYESVVADAHMGQGLGLGMFCSELSKNIKTPCIYEPHRKLCDLTPYDHLRRFYRL</sequence>
<protein>
    <submittedName>
        <fullName evidence="2">Uncharacterized protein</fullName>
    </submittedName>
</protein>
<dbReference type="EMBL" id="JABBWE010000097">
    <property type="protein sequence ID" value="KAG1786140.1"/>
    <property type="molecule type" value="Genomic_DNA"/>
</dbReference>
<keyword evidence="3" id="KW-1185">Reference proteome</keyword>
<dbReference type="RefSeq" id="XP_041153610.1">
    <property type="nucleotide sequence ID" value="XM_041298787.1"/>
</dbReference>
<proteinExistence type="predicted"/>
<name>A0A9P7ABU4_9AGAM</name>
<feature type="non-terminal residue" evidence="2">
    <location>
        <position position="1"/>
    </location>
</feature>
<dbReference type="OrthoDB" id="3268409at2759"/>
<accession>A0A9P7ABU4</accession>
<evidence type="ECO:0000313" key="2">
    <source>
        <dbReference type="EMBL" id="KAG1786140.1"/>
    </source>
</evidence>
<reference evidence="2" key="1">
    <citation type="journal article" date="2020" name="New Phytol.">
        <title>Comparative genomics reveals dynamic genome evolution in host specialist ectomycorrhizal fungi.</title>
        <authorList>
            <person name="Lofgren L.A."/>
            <person name="Nguyen N.H."/>
            <person name="Vilgalys R."/>
            <person name="Ruytinx J."/>
            <person name="Liao H.L."/>
            <person name="Branco S."/>
            <person name="Kuo A."/>
            <person name="LaButti K."/>
            <person name="Lipzen A."/>
            <person name="Andreopoulos W."/>
            <person name="Pangilinan J."/>
            <person name="Riley R."/>
            <person name="Hundley H."/>
            <person name="Na H."/>
            <person name="Barry K."/>
            <person name="Grigoriev I.V."/>
            <person name="Stajich J.E."/>
            <person name="Kennedy P.G."/>
        </authorList>
    </citation>
    <scope>NUCLEOTIDE SEQUENCE</scope>
    <source>
        <strain evidence="2">S12</strain>
    </source>
</reference>
<dbReference type="AlphaFoldDB" id="A0A9P7ABU4"/>
<evidence type="ECO:0000256" key="1">
    <source>
        <dbReference type="SAM" id="MobiDB-lite"/>
    </source>
</evidence>